<dbReference type="EMBL" id="CAJNOH010000193">
    <property type="protein sequence ID" value="CAF0937845.1"/>
    <property type="molecule type" value="Genomic_DNA"/>
</dbReference>
<keyword evidence="2" id="KW-0963">Cytoplasm</keyword>
<proteinExistence type="inferred from homology"/>
<dbReference type="GO" id="GO:0015630">
    <property type="term" value="C:microtubule cytoskeleton"/>
    <property type="evidence" value="ECO:0007669"/>
    <property type="project" value="UniProtKB-ARBA"/>
</dbReference>
<evidence type="ECO:0000259" key="7">
    <source>
        <dbReference type="Pfam" id="PF22573"/>
    </source>
</evidence>
<keyword evidence="3" id="KW-0206">Cytoskeleton</keyword>
<feature type="domain" description="Ciliary microtubule inner protein 2A-C-like" evidence="6">
    <location>
        <begin position="266"/>
        <end position="290"/>
    </location>
</feature>
<comment type="caution">
    <text evidence="9">The sequence shown here is derived from an EMBL/GenBank/DDBJ whole genome shotgun (WGS) entry which is preliminary data.</text>
</comment>
<protein>
    <submittedName>
        <fullName evidence="9">Uncharacterized protein</fullName>
    </submittedName>
</protein>
<feature type="domain" description="Ciliary microtubule inner protein 2A-C-like" evidence="6">
    <location>
        <begin position="86"/>
        <end position="150"/>
    </location>
</feature>
<evidence type="ECO:0000256" key="4">
    <source>
        <dbReference type="ARBA" id="ARBA00023273"/>
    </source>
</evidence>
<dbReference type="AlphaFoldDB" id="A0A814F4T7"/>
<accession>A0A814F4T7</accession>
<feature type="domain" description="Sperm-associated microtubule inner protein 5" evidence="7">
    <location>
        <begin position="167"/>
        <end position="210"/>
    </location>
</feature>
<keyword evidence="4" id="KW-0966">Cell projection</keyword>
<evidence type="ECO:0000256" key="3">
    <source>
        <dbReference type="ARBA" id="ARBA00023212"/>
    </source>
</evidence>
<dbReference type="Pfam" id="PF10629">
    <property type="entry name" value="CMI2B-like"/>
    <property type="match status" value="2"/>
</dbReference>
<organism evidence="9 10">
    <name type="scientific">Rotaria sordida</name>
    <dbReference type="NCBI Taxonomy" id="392033"/>
    <lineage>
        <taxon>Eukaryota</taxon>
        <taxon>Metazoa</taxon>
        <taxon>Spiralia</taxon>
        <taxon>Gnathifera</taxon>
        <taxon>Rotifera</taxon>
        <taxon>Eurotatoria</taxon>
        <taxon>Bdelloidea</taxon>
        <taxon>Philodinida</taxon>
        <taxon>Philodinidae</taxon>
        <taxon>Rotaria</taxon>
    </lineage>
</organism>
<dbReference type="InterPro" id="IPR055215">
    <property type="entry name" value="SPMIP5_dom"/>
</dbReference>
<evidence type="ECO:0000256" key="1">
    <source>
        <dbReference type="ARBA" id="ARBA00004430"/>
    </source>
</evidence>
<comment type="subcellular location">
    <subcellularLocation>
        <location evidence="1">Cytoplasm</location>
        <location evidence="1">Cytoskeleton</location>
        <location evidence="1">Cilium axoneme</location>
    </subcellularLocation>
</comment>
<comment type="similarity">
    <text evidence="5">Belongs to the CIMIP2 family.</text>
</comment>
<evidence type="ECO:0000313" key="10">
    <source>
        <dbReference type="Proteomes" id="UP000663870"/>
    </source>
</evidence>
<gene>
    <name evidence="9" type="ORF">JXQ802_LOCUS13037</name>
    <name evidence="8" type="ORF">PYM288_LOCUS11420</name>
</gene>
<evidence type="ECO:0000256" key="2">
    <source>
        <dbReference type="ARBA" id="ARBA00022490"/>
    </source>
</evidence>
<dbReference type="EMBL" id="CAJNOL010000275">
    <property type="protein sequence ID" value="CAF0978226.1"/>
    <property type="molecule type" value="Genomic_DNA"/>
</dbReference>
<dbReference type="Proteomes" id="UP000663854">
    <property type="component" value="Unassembled WGS sequence"/>
</dbReference>
<evidence type="ECO:0000259" key="6">
    <source>
        <dbReference type="Pfam" id="PF10629"/>
    </source>
</evidence>
<dbReference type="Proteomes" id="UP000663870">
    <property type="component" value="Unassembled WGS sequence"/>
</dbReference>
<dbReference type="GO" id="GO:0005930">
    <property type="term" value="C:axoneme"/>
    <property type="evidence" value="ECO:0007669"/>
    <property type="project" value="UniProtKB-SubCell"/>
</dbReference>
<reference evidence="9" key="1">
    <citation type="submission" date="2021-02" db="EMBL/GenBank/DDBJ databases">
        <authorList>
            <person name="Nowell W R."/>
        </authorList>
    </citation>
    <scope>NUCLEOTIDE SEQUENCE</scope>
</reference>
<name>A0A814F4T7_9BILA</name>
<dbReference type="Pfam" id="PF22573">
    <property type="entry name" value="SPMIP5"/>
    <property type="match status" value="1"/>
</dbReference>
<sequence length="320" mass="36548">MTTVEFGGGPTLEARRQFVNLKDGSEIPKYTGHIHQLRFRQGHTYGEETHRLSKEFPHLLKRSRSDVVIKYDQSDPYITREFSDGLIPGYTGYVPQRKYQHGNRYRIETDACVAGTKTAYEKERQKVQDLQRTISAYPKTKSSNSGTVLKHFLDYHRAYHPTECSQQDDRRPFVEPPMPGYNGYIPRMSPIGVGLGTRYHEATKRSLNRFAVETTNSMTNFSTSVDNQPISADYNNQSNCTRSLIDFTRPRPISSSSHRIYAQSGMIPRYTGYLPQRKYRVGQTFGDTTRDLPVCSHSGSNYGGMIRSKTFIDSSSTNSY</sequence>
<dbReference type="InterPro" id="IPR018902">
    <property type="entry name" value="CMI2A-C-like_dom"/>
</dbReference>
<evidence type="ECO:0000313" key="9">
    <source>
        <dbReference type="EMBL" id="CAF0978226.1"/>
    </source>
</evidence>
<dbReference type="PANTHER" id="PTHR22146:SF17">
    <property type="entry name" value="PROTEIN FAM166B-LIKE PROTEIN"/>
    <property type="match status" value="1"/>
</dbReference>
<evidence type="ECO:0000256" key="5">
    <source>
        <dbReference type="ARBA" id="ARBA00035661"/>
    </source>
</evidence>
<dbReference type="PANTHER" id="PTHR22146">
    <property type="entry name" value="CAT EYE SYNDROME CRITICAL REGION PROTEIN 6"/>
    <property type="match status" value="1"/>
</dbReference>
<evidence type="ECO:0000313" key="8">
    <source>
        <dbReference type="EMBL" id="CAF0937845.1"/>
    </source>
</evidence>
<keyword evidence="10" id="KW-1185">Reference proteome</keyword>